<keyword evidence="10" id="KW-0963">Cytoplasm</keyword>
<evidence type="ECO:0000259" key="11">
    <source>
        <dbReference type="PROSITE" id="PS50989"/>
    </source>
</evidence>
<evidence type="ECO:0000256" key="7">
    <source>
        <dbReference type="ARBA" id="ARBA00023098"/>
    </source>
</evidence>
<dbReference type="NCBIfam" id="TIGR00513">
    <property type="entry name" value="accA"/>
    <property type="match status" value="1"/>
</dbReference>
<keyword evidence="8 10" id="KW-0275">Fatty acid biosynthesis</keyword>
<organism evidence="12 13">
    <name type="scientific">[Eubacterium] hominis</name>
    <dbReference type="NCBI Taxonomy" id="2764325"/>
    <lineage>
        <taxon>Bacteria</taxon>
        <taxon>Bacillati</taxon>
        <taxon>Bacillota</taxon>
        <taxon>Erysipelotrichia</taxon>
        <taxon>Erysipelotrichales</taxon>
        <taxon>Erysipelotrichaceae</taxon>
        <taxon>Amedibacillus</taxon>
    </lineage>
</organism>
<dbReference type="NCBIfam" id="NF041504">
    <property type="entry name" value="AccA_sub"/>
    <property type="match status" value="1"/>
</dbReference>
<name>A0A7G9GK65_9FIRM</name>
<evidence type="ECO:0000313" key="12">
    <source>
        <dbReference type="EMBL" id="QNM11197.1"/>
    </source>
</evidence>
<keyword evidence="2 10" id="KW-0444">Lipid biosynthesis</keyword>
<comment type="catalytic activity">
    <reaction evidence="9 10">
        <text>N(6)-carboxybiotinyl-L-lysyl-[protein] + acetyl-CoA = N(6)-biotinyl-L-lysyl-[protein] + malonyl-CoA</text>
        <dbReference type="Rhea" id="RHEA:54728"/>
        <dbReference type="Rhea" id="RHEA-COMP:10505"/>
        <dbReference type="Rhea" id="RHEA-COMP:10506"/>
        <dbReference type="ChEBI" id="CHEBI:57288"/>
        <dbReference type="ChEBI" id="CHEBI:57384"/>
        <dbReference type="ChEBI" id="CHEBI:83144"/>
        <dbReference type="ChEBI" id="CHEBI:83145"/>
        <dbReference type="EC" id="2.1.3.15"/>
    </reaction>
</comment>
<dbReference type="InterPro" id="IPR029045">
    <property type="entry name" value="ClpP/crotonase-like_dom_sf"/>
</dbReference>
<keyword evidence="13" id="KW-1185">Reference proteome</keyword>
<evidence type="ECO:0000256" key="5">
    <source>
        <dbReference type="ARBA" id="ARBA00022832"/>
    </source>
</evidence>
<protein>
    <recommendedName>
        <fullName evidence="10">Acetyl-coenzyme A carboxylase carboxyl transferase subunit alpha</fullName>
        <shortName evidence="10">ACCase subunit alpha</shortName>
        <shortName evidence="10">Acetyl-CoA carboxylase carboxyltransferase subunit alpha</shortName>
        <ecNumber evidence="10">2.1.3.15</ecNumber>
    </recommendedName>
</protein>
<gene>
    <name evidence="10" type="primary">accA</name>
    <name evidence="12" type="ORF">H9Q80_13115</name>
</gene>
<dbReference type="UniPathway" id="UPA00655">
    <property type="reaction ID" value="UER00711"/>
</dbReference>
<dbReference type="EC" id="2.1.3.15" evidence="10"/>
<dbReference type="Pfam" id="PF03255">
    <property type="entry name" value="ACCA"/>
    <property type="match status" value="1"/>
</dbReference>
<dbReference type="HAMAP" id="MF_00823">
    <property type="entry name" value="AcetylCoA_CT_alpha"/>
    <property type="match status" value="1"/>
</dbReference>
<dbReference type="GO" id="GO:0016743">
    <property type="term" value="F:carboxyl- or carbamoyltransferase activity"/>
    <property type="evidence" value="ECO:0007669"/>
    <property type="project" value="UniProtKB-UniRule"/>
</dbReference>
<dbReference type="PANTHER" id="PTHR42853">
    <property type="entry name" value="ACETYL-COENZYME A CARBOXYLASE CARBOXYL TRANSFERASE SUBUNIT ALPHA"/>
    <property type="match status" value="1"/>
</dbReference>
<dbReference type="PRINTS" id="PR01069">
    <property type="entry name" value="ACCCTRFRASEA"/>
</dbReference>
<dbReference type="RefSeq" id="WP_117451635.1">
    <property type="nucleotide sequence ID" value="NZ_CP060636.1"/>
</dbReference>
<dbReference type="GO" id="GO:0003989">
    <property type="term" value="F:acetyl-CoA carboxylase activity"/>
    <property type="evidence" value="ECO:0007669"/>
    <property type="project" value="InterPro"/>
</dbReference>
<evidence type="ECO:0000256" key="8">
    <source>
        <dbReference type="ARBA" id="ARBA00023160"/>
    </source>
</evidence>
<comment type="pathway">
    <text evidence="1 10">Lipid metabolism; malonyl-CoA biosynthesis; malonyl-CoA from acetyl-CoA: step 1/1.</text>
</comment>
<keyword evidence="4 10" id="KW-0547">Nucleotide-binding</keyword>
<feature type="domain" description="CoA carboxyltransferase C-terminal" evidence="11">
    <location>
        <begin position="30"/>
        <end position="284"/>
    </location>
</feature>
<keyword evidence="5 10" id="KW-0276">Fatty acid metabolism</keyword>
<keyword evidence="7 10" id="KW-0443">Lipid metabolism</keyword>
<comment type="function">
    <text evidence="10">Component of the acetyl coenzyme A carboxylase (ACC) complex. First, biotin carboxylase catalyzes the carboxylation of biotin on its carrier protein (BCCP) and then the CO(2) group is transferred by the carboxyltransferase to acetyl-CoA to form malonyl-CoA.</text>
</comment>
<evidence type="ECO:0000256" key="9">
    <source>
        <dbReference type="ARBA" id="ARBA00049152"/>
    </source>
</evidence>
<keyword evidence="12" id="KW-0436">Ligase</keyword>
<dbReference type="SUPFAM" id="SSF52096">
    <property type="entry name" value="ClpP/crotonase"/>
    <property type="match status" value="1"/>
</dbReference>
<comment type="subunit">
    <text evidence="10">Acetyl-CoA carboxylase is a heterohexamer composed of biotin carboxyl carrier protein (AccB), biotin carboxylase (AccC) and two subunits each of ACCase subunit alpha (AccA) and ACCase subunit beta (AccD).</text>
</comment>
<keyword evidence="3 10" id="KW-0808">Transferase</keyword>
<keyword evidence="6 10" id="KW-0067">ATP-binding</keyword>
<evidence type="ECO:0000313" key="13">
    <source>
        <dbReference type="Proteomes" id="UP000515856"/>
    </source>
</evidence>
<dbReference type="EMBL" id="CP060636">
    <property type="protein sequence ID" value="QNM11197.1"/>
    <property type="molecule type" value="Genomic_DNA"/>
</dbReference>
<comment type="subcellular location">
    <subcellularLocation>
        <location evidence="10">Cytoplasm</location>
    </subcellularLocation>
</comment>
<evidence type="ECO:0000256" key="2">
    <source>
        <dbReference type="ARBA" id="ARBA00022516"/>
    </source>
</evidence>
<proteinExistence type="inferred from homology"/>
<dbReference type="GO" id="GO:2001295">
    <property type="term" value="P:malonyl-CoA biosynthetic process"/>
    <property type="evidence" value="ECO:0007669"/>
    <property type="project" value="UniProtKB-UniRule"/>
</dbReference>
<dbReference type="AlphaFoldDB" id="A0A7G9GK65"/>
<dbReference type="InterPro" id="IPR011763">
    <property type="entry name" value="COA_CT_C"/>
</dbReference>
<evidence type="ECO:0000256" key="6">
    <source>
        <dbReference type="ARBA" id="ARBA00022840"/>
    </source>
</evidence>
<dbReference type="KEGG" id="ehn:H9Q80_13115"/>
<accession>A0A7G9GK65</accession>
<dbReference type="GO" id="GO:0009317">
    <property type="term" value="C:acetyl-CoA carboxylase complex"/>
    <property type="evidence" value="ECO:0007669"/>
    <property type="project" value="InterPro"/>
</dbReference>
<comment type="similarity">
    <text evidence="10">Belongs to the AccA family.</text>
</comment>
<evidence type="ECO:0000256" key="10">
    <source>
        <dbReference type="HAMAP-Rule" id="MF_00823"/>
    </source>
</evidence>
<evidence type="ECO:0000256" key="3">
    <source>
        <dbReference type="ARBA" id="ARBA00022679"/>
    </source>
</evidence>
<dbReference type="InterPro" id="IPR001095">
    <property type="entry name" value="Acetyl_CoA_COase_a_su"/>
</dbReference>
<evidence type="ECO:0000256" key="4">
    <source>
        <dbReference type="ARBA" id="ARBA00022741"/>
    </source>
</evidence>
<dbReference type="GO" id="GO:0005524">
    <property type="term" value="F:ATP binding"/>
    <property type="evidence" value="ECO:0007669"/>
    <property type="project" value="UniProtKB-KW"/>
</dbReference>
<dbReference type="Gene3D" id="3.90.226.10">
    <property type="entry name" value="2-enoyl-CoA Hydratase, Chain A, domain 1"/>
    <property type="match status" value="1"/>
</dbReference>
<dbReference type="NCBIfam" id="NF004344">
    <property type="entry name" value="PRK05724.1"/>
    <property type="match status" value="1"/>
</dbReference>
<dbReference type="PANTHER" id="PTHR42853:SF3">
    <property type="entry name" value="ACETYL-COENZYME A CARBOXYLASE CARBOXYL TRANSFERASE SUBUNIT ALPHA, CHLOROPLASTIC"/>
    <property type="match status" value="1"/>
</dbReference>
<reference evidence="12 13" key="1">
    <citation type="submission" date="2020-08" db="EMBL/GenBank/DDBJ databases">
        <authorList>
            <person name="Liu C."/>
            <person name="Sun Q."/>
        </authorList>
    </citation>
    <scope>NUCLEOTIDE SEQUENCE [LARGE SCALE GENOMIC DNA]</scope>
    <source>
        <strain evidence="12 13">NSJ-61</strain>
    </source>
</reference>
<evidence type="ECO:0000256" key="1">
    <source>
        <dbReference type="ARBA" id="ARBA00004956"/>
    </source>
</evidence>
<sequence length="311" mass="34597">MQVRESEARIAALEARFASLGEQDLFEKEAIQKEITQIREQAYASLSAWDIVYLARHPKRPKASDYVEKLFDDFIELHGDRAFGDDGACVAGLANFHGIPVTLITQSKGKTLEENMKKNFGMLHPEGYRKALRLVKQAEKFHRPIITMVDTSGAYPGKGAEERGQAEAIAQCLEVFSGLRTPVIAIVLSEGGSGGALAFSVADKILMLENAIYSVLSPEGFASILWKDEKRAEEAAEVMELTAADLKRKGIIDTIIKEPLGGAHQNFDLVCDHLDKELYRELLQLNMLSGDTLVEKRYAKFRKMGLAYENM</sequence>
<dbReference type="PROSITE" id="PS50989">
    <property type="entry name" value="COA_CT_CTER"/>
    <property type="match status" value="1"/>
</dbReference>
<dbReference type="Proteomes" id="UP000515856">
    <property type="component" value="Chromosome"/>
</dbReference>
<dbReference type="GO" id="GO:0006633">
    <property type="term" value="P:fatty acid biosynthetic process"/>
    <property type="evidence" value="ECO:0007669"/>
    <property type="project" value="UniProtKB-KW"/>
</dbReference>